<accession>A0AB39XS54</accession>
<organism evidence="1">
    <name type="scientific">Bradyrhizobium sp. LLZ17</name>
    <dbReference type="NCBI Taxonomy" id="3239388"/>
    <lineage>
        <taxon>Bacteria</taxon>
        <taxon>Pseudomonadati</taxon>
        <taxon>Pseudomonadota</taxon>
        <taxon>Alphaproteobacteria</taxon>
        <taxon>Hyphomicrobiales</taxon>
        <taxon>Nitrobacteraceae</taxon>
        <taxon>Bradyrhizobium</taxon>
    </lineage>
</organism>
<name>A0AB39XS54_9BRAD</name>
<dbReference type="AlphaFoldDB" id="A0AB39XS54"/>
<sequence>MLSTVARAPGEGRTNVVNYLENRQAGQGRRVQNALTEGFGSRMTPDELRGTMEAERGAIADDAYGAVRNDAGPVDVRNVVDHIEANVPAEPAAPDTISGRLQRYARMLTNGDEENPQFVSDFEHVQRVRSELSDEVQNARQSGQGNRARMLSQVLTHVDNSLENASEGFRQANRDFAGASRNIEAIDAGRAAAQRGRTEDTIAAYQGLSPRGQQAFRTGYVSPAIEQTQGAALGVNKARPFSGDAFADEAAAMAPGNTTMQRRLGREMRMFETRNTALGGSKTADNLADADAMGIDPSVVGHVVQGNYGAAVRSLISAGSNAVTGNTPQVRQAVADLLLRNGTNTNGAELDRLVGETIRRIQHVQELARTARSGASGAIAEAPAAIKKPKIFPNRKAR</sequence>
<gene>
    <name evidence="1" type="ORF">AB8Z38_06755</name>
</gene>
<dbReference type="EMBL" id="CP165734">
    <property type="protein sequence ID" value="XDV59122.1"/>
    <property type="molecule type" value="Genomic_DNA"/>
</dbReference>
<reference evidence="1" key="1">
    <citation type="submission" date="2024-08" db="EMBL/GenBank/DDBJ databases">
        <authorList>
            <person name="Chaddad Z."/>
            <person name="Lamrabet M."/>
            <person name="Bouhnik O."/>
            <person name="Alami S."/>
            <person name="Wipf D."/>
            <person name="Courty P.E."/>
            <person name="Missbah El Idrissi M."/>
        </authorList>
    </citation>
    <scope>NUCLEOTIDE SEQUENCE</scope>
    <source>
        <strain evidence="1">LLZ17</strain>
    </source>
</reference>
<evidence type="ECO:0000313" key="1">
    <source>
        <dbReference type="EMBL" id="XDV59122.1"/>
    </source>
</evidence>
<dbReference type="RefSeq" id="WP_369723663.1">
    <property type="nucleotide sequence ID" value="NZ_CP165734.1"/>
</dbReference>
<proteinExistence type="predicted"/>
<protein>
    <submittedName>
        <fullName evidence="1">Uncharacterized protein</fullName>
    </submittedName>
</protein>